<feature type="compositionally biased region" description="Basic and acidic residues" evidence="7">
    <location>
        <begin position="76"/>
        <end position="99"/>
    </location>
</feature>
<organism evidence="9 10">
    <name type="scientific">Forsythia ovata</name>
    <dbReference type="NCBI Taxonomy" id="205694"/>
    <lineage>
        <taxon>Eukaryota</taxon>
        <taxon>Viridiplantae</taxon>
        <taxon>Streptophyta</taxon>
        <taxon>Embryophyta</taxon>
        <taxon>Tracheophyta</taxon>
        <taxon>Spermatophyta</taxon>
        <taxon>Magnoliopsida</taxon>
        <taxon>eudicotyledons</taxon>
        <taxon>Gunneridae</taxon>
        <taxon>Pentapetalae</taxon>
        <taxon>asterids</taxon>
        <taxon>lamiids</taxon>
        <taxon>Lamiales</taxon>
        <taxon>Oleaceae</taxon>
        <taxon>Forsythieae</taxon>
        <taxon>Forsythia</taxon>
    </lineage>
</organism>
<gene>
    <name evidence="9" type="ORF">Fot_47693</name>
</gene>
<dbReference type="InterPro" id="IPR045084">
    <property type="entry name" value="AIB/MYC-like"/>
</dbReference>
<dbReference type="Gene3D" id="4.10.280.10">
    <property type="entry name" value="Helix-loop-helix DNA-binding domain"/>
    <property type="match status" value="1"/>
</dbReference>
<proteinExistence type="predicted"/>
<evidence type="ECO:0000259" key="8">
    <source>
        <dbReference type="PROSITE" id="PS50888"/>
    </source>
</evidence>
<keyword evidence="2 5" id="KW-0805">Transcription regulation</keyword>
<dbReference type="InterPro" id="IPR011598">
    <property type="entry name" value="bHLH_dom"/>
</dbReference>
<dbReference type="AlphaFoldDB" id="A0ABD1QRZ9"/>
<dbReference type="PANTHER" id="PTHR11514:SF47">
    <property type="entry name" value="TRANSCRIPTION FACTOR BHLH13"/>
    <property type="match status" value="1"/>
</dbReference>
<keyword evidence="3 5" id="KW-0804">Transcription</keyword>
<evidence type="ECO:0000256" key="7">
    <source>
        <dbReference type="SAM" id="MobiDB-lite"/>
    </source>
</evidence>
<dbReference type="InterPro" id="IPR036638">
    <property type="entry name" value="HLH_DNA-bd_sf"/>
</dbReference>
<keyword evidence="6" id="KW-0175">Coiled coil</keyword>
<keyword evidence="4 5" id="KW-0539">Nucleus</keyword>
<accession>A0ABD1QRZ9</accession>
<dbReference type="FunFam" id="4.10.280.10:FF:000078">
    <property type="entry name" value="Transcription factor bHLH13"/>
    <property type="match status" value="1"/>
</dbReference>
<protein>
    <recommendedName>
        <fullName evidence="5">Transcription factor</fullName>
        <shortName evidence="5">bHLH transcription factor</shortName>
    </recommendedName>
    <alternativeName>
        <fullName evidence="5">Basic helix-loop-helix protein</fullName>
    </alternativeName>
</protein>
<dbReference type="Pfam" id="PF00010">
    <property type="entry name" value="HLH"/>
    <property type="match status" value="1"/>
</dbReference>
<comment type="subcellular location">
    <subcellularLocation>
        <location evidence="1 5">Nucleus</location>
    </subcellularLocation>
</comment>
<dbReference type="SMART" id="SM00353">
    <property type="entry name" value="HLH"/>
    <property type="match status" value="1"/>
</dbReference>
<dbReference type="GO" id="GO:0006355">
    <property type="term" value="P:regulation of DNA-templated transcription"/>
    <property type="evidence" value="ECO:0007669"/>
    <property type="project" value="UniProtKB-ARBA"/>
</dbReference>
<reference evidence="10" key="1">
    <citation type="submission" date="2024-07" db="EMBL/GenBank/DDBJ databases">
        <title>Two chromosome-level genome assemblies of Korean endemic species Abeliophyllum distichum and Forsythia ovata (Oleaceae).</title>
        <authorList>
            <person name="Jang H."/>
        </authorList>
    </citation>
    <scope>NUCLEOTIDE SEQUENCE [LARGE SCALE GENOMIC DNA]</scope>
</reference>
<evidence type="ECO:0000256" key="1">
    <source>
        <dbReference type="ARBA" id="ARBA00004123"/>
    </source>
</evidence>
<sequence>MNGFDAAMWTQFNNVKPGNPLEICRTQAPAKKIHELVNGAREGFQLNNFQQQKPAKMQIDVTGATSRPITPQPLRVESEHSDSEALSKEDHAGLLEENRPRKRGRKPANGREEPLNHVQAERQRREKLNQRFYALRAVVPNISKMDKASLLGDAIAYINELEKKLKDMESEKEKLGSFSGESLALEAKPKSEMHDPIPGVEIQIQTVCDKVIVKVSSPLLTHPISRTVQAIKDAQATVLQSLVVTGSEKVFHTFVVKSQGSERLTQERLIELLSRESTTSQPSSSVG</sequence>
<evidence type="ECO:0000256" key="4">
    <source>
        <dbReference type="ARBA" id="ARBA00023242"/>
    </source>
</evidence>
<comment type="caution">
    <text evidence="9">The sequence shown here is derived from an EMBL/GenBank/DDBJ whole genome shotgun (WGS) entry which is preliminary data.</text>
</comment>
<evidence type="ECO:0000313" key="9">
    <source>
        <dbReference type="EMBL" id="KAL2478679.1"/>
    </source>
</evidence>
<evidence type="ECO:0000256" key="5">
    <source>
        <dbReference type="RuleBase" id="RU369104"/>
    </source>
</evidence>
<evidence type="ECO:0000256" key="6">
    <source>
        <dbReference type="SAM" id="Coils"/>
    </source>
</evidence>
<dbReference type="CDD" id="cd11449">
    <property type="entry name" value="bHLH_AtAIB_like"/>
    <property type="match status" value="1"/>
</dbReference>
<evidence type="ECO:0000256" key="3">
    <source>
        <dbReference type="ARBA" id="ARBA00023163"/>
    </source>
</evidence>
<dbReference type="GO" id="GO:0005634">
    <property type="term" value="C:nucleus"/>
    <property type="evidence" value="ECO:0007669"/>
    <property type="project" value="UniProtKB-SubCell"/>
</dbReference>
<feature type="coiled-coil region" evidence="6">
    <location>
        <begin position="151"/>
        <end position="178"/>
    </location>
</feature>
<dbReference type="Proteomes" id="UP001604277">
    <property type="component" value="Unassembled WGS sequence"/>
</dbReference>
<feature type="domain" description="BHLH" evidence="8">
    <location>
        <begin position="112"/>
        <end position="161"/>
    </location>
</feature>
<dbReference type="EMBL" id="JBFOLJ010000014">
    <property type="protein sequence ID" value="KAL2478679.1"/>
    <property type="molecule type" value="Genomic_DNA"/>
</dbReference>
<dbReference type="PANTHER" id="PTHR11514">
    <property type="entry name" value="MYC"/>
    <property type="match status" value="1"/>
</dbReference>
<feature type="region of interest" description="Disordered" evidence="7">
    <location>
        <begin position="63"/>
        <end position="123"/>
    </location>
</feature>
<dbReference type="PROSITE" id="PS50888">
    <property type="entry name" value="BHLH"/>
    <property type="match status" value="1"/>
</dbReference>
<evidence type="ECO:0000313" key="10">
    <source>
        <dbReference type="Proteomes" id="UP001604277"/>
    </source>
</evidence>
<evidence type="ECO:0000256" key="2">
    <source>
        <dbReference type="ARBA" id="ARBA00023015"/>
    </source>
</evidence>
<feature type="compositionally biased region" description="Basic and acidic residues" evidence="7">
    <location>
        <begin position="109"/>
        <end position="123"/>
    </location>
</feature>
<keyword evidence="10" id="KW-1185">Reference proteome</keyword>
<name>A0ABD1QRZ9_9LAMI</name>
<dbReference type="SUPFAM" id="SSF47459">
    <property type="entry name" value="HLH, helix-loop-helix DNA-binding domain"/>
    <property type="match status" value="1"/>
</dbReference>